<dbReference type="SUPFAM" id="SSF55729">
    <property type="entry name" value="Acyl-CoA N-acyltransferases (Nat)"/>
    <property type="match status" value="1"/>
</dbReference>
<name>A0A4D6HF47_9EURY</name>
<evidence type="ECO:0000313" key="2">
    <source>
        <dbReference type="EMBL" id="QCC52410.1"/>
    </source>
</evidence>
<keyword evidence="2" id="KW-0808">Transferase</keyword>
<dbReference type="Proteomes" id="UP000296706">
    <property type="component" value="Chromosome"/>
</dbReference>
<dbReference type="STRING" id="1457250.GCA_000755225_01816"/>
<evidence type="ECO:0000259" key="1">
    <source>
        <dbReference type="PROSITE" id="PS51186"/>
    </source>
</evidence>
<keyword evidence="3" id="KW-1185">Reference proteome</keyword>
<dbReference type="InterPro" id="IPR016181">
    <property type="entry name" value="Acyl_CoA_acyltransferase"/>
</dbReference>
<reference evidence="2 3" key="1">
    <citation type="journal article" date="2019" name="Nat. Commun.">
        <title>A new type of DNA phosphorothioation-based antiviral system in archaea.</title>
        <authorList>
            <person name="Xiong L."/>
            <person name="Liu S."/>
            <person name="Chen S."/>
            <person name="Xiao Y."/>
            <person name="Zhu B."/>
            <person name="Gao Y."/>
            <person name="Zhang Y."/>
            <person name="Chen B."/>
            <person name="Luo J."/>
            <person name="Deng Z."/>
            <person name="Chen X."/>
            <person name="Wang L."/>
            <person name="Chen S."/>
        </authorList>
    </citation>
    <scope>NUCLEOTIDE SEQUENCE [LARGE SCALE GENOMIC DNA]</scope>
    <source>
        <strain evidence="2 3">CBA1105</strain>
    </source>
</reference>
<sequence>MVVSKRVFLKLKLEQLPMGLTSRTLWTLRRYWADRLGVPSGAFEESEVTVGLVEESGVQLFCRNDALVVGAPNALVESAKDQGEALETLDTDTVDEVHEWFTYFDGIEQVLGPTFYGYSDRETFSSIESDARVLTSADSTAYRTFRSSIPDEEWENGGMQFTPDETVGLFVDGKLVAIAGYEVWDGLLAHLAVVTHPDHRNQGYGKAVVSRATEQALADGLLPQYRTSDAWPWSVTLAQNLGFHRFATAYFGVYQ</sequence>
<dbReference type="EMBL" id="CP031310">
    <property type="protein sequence ID" value="QCC52410.1"/>
    <property type="molecule type" value="Genomic_DNA"/>
</dbReference>
<accession>A0A4D6HF47</accession>
<dbReference type="GO" id="GO:0016747">
    <property type="term" value="F:acyltransferase activity, transferring groups other than amino-acyl groups"/>
    <property type="evidence" value="ECO:0007669"/>
    <property type="project" value="InterPro"/>
</dbReference>
<feature type="domain" description="N-acetyltransferase" evidence="1">
    <location>
        <begin position="129"/>
        <end position="255"/>
    </location>
</feature>
<dbReference type="KEGG" id="hsn:DV733_14725"/>
<protein>
    <submittedName>
        <fullName evidence="2">GNAT family N-acetyltransferase</fullName>
    </submittedName>
</protein>
<dbReference type="CDD" id="cd04301">
    <property type="entry name" value="NAT_SF"/>
    <property type="match status" value="1"/>
</dbReference>
<dbReference type="PROSITE" id="PS51186">
    <property type="entry name" value="GNAT"/>
    <property type="match status" value="1"/>
</dbReference>
<dbReference type="InterPro" id="IPR000182">
    <property type="entry name" value="GNAT_dom"/>
</dbReference>
<gene>
    <name evidence="2" type="ORF">DV733_14725</name>
</gene>
<organism evidence="2 3">
    <name type="scientific">Halapricum salinum</name>
    <dbReference type="NCBI Taxonomy" id="1457250"/>
    <lineage>
        <taxon>Archaea</taxon>
        <taxon>Methanobacteriati</taxon>
        <taxon>Methanobacteriota</taxon>
        <taxon>Stenosarchaea group</taxon>
        <taxon>Halobacteria</taxon>
        <taxon>Halobacteriales</taxon>
        <taxon>Haloarculaceae</taxon>
        <taxon>Halapricum</taxon>
    </lineage>
</organism>
<evidence type="ECO:0000313" key="3">
    <source>
        <dbReference type="Proteomes" id="UP000296706"/>
    </source>
</evidence>
<dbReference type="Gene3D" id="3.40.630.30">
    <property type="match status" value="1"/>
</dbReference>
<dbReference type="AlphaFoldDB" id="A0A4D6HF47"/>
<proteinExistence type="predicted"/>
<dbReference type="Pfam" id="PF00583">
    <property type="entry name" value="Acetyltransf_1"/>
    <property type="match status" value="1"/>
</dbReference>